<comment type="caution">
    <text evidence="2">The sequence shown here is derived from an EMBL/GenBank/DDBJ whole genome shotgun (WGS) entry which is preliminary data.</text>
</comment>
<gene>
    <name evidence="2" type="ORF">QF025_002571</name>
</gene>
<accession>A0ABD5CG41</accession>
<proteinExistence type="predicted"/>
<protein>
    <submittedName>
        <fullName evidence="2">Uncharacterized protein</fullName>
    </submittedName>
</protein>
<sequence>MADNEPTKPDYLLFDEMKEVSATVRRTRSAQGKKNPEDVPFGTPEWIEVSTDLMRDMCVAMGGDPDAWPALPNIE</sequence>
<dbReference type="Proteomes" id="UP001245184">
    <property type="component" value="Unassembled WGS sequence"/>
</dbReference>
<evidence type="ECO:0000313" key="3">
    <source>
        <dbReference type="Proteomes" id="UP001245184"/>
    </source>
</evidence>
<name>A0ABD5CG41_9BURK</name>
<reference evidence="2 3" key="1">
    <citation type="submission" date="2023-08" db="EMBL/GenBank/DDBJ databases">
        <title>Genome sequencing of plant associated microbes to promote plant fitness in Sorghum bicolor and Oryza sativa.</title>
        <authorList>
            <person name="Coleman-Derr D."/>
        </authorList>
    </citation>
    <scope>NUCLEOTIDE SEQUENCE [LARGE SCALE GENOMIC DNA]</scope>
    <source>
        <strain evidence="2 3">SLBN-33</strain>
    </source>
</reference>
<dbReference type="AlphaFoldDB" id="A0ABD5CG41"/>
<dbReference type="EMBL" id="JAVIZN010000002">
    <property type="protein sequence ID" value="MDR6203851.1"/>
    <property type="molecule type" value="Genomic_DNA"/>
</dbReference>
<feature type="region of interest" description="Disordered" evidence="1">
    <location>
        <begin position="25"/>
        <end position="44"/>
    </location>
</feature>
<dbReference type="RefSeq" id="WP_006048920.1">
    <property type="nucleotide sequence ID" value="NZ_ATXV01000005.1"/>
</dbReference>
<organism evidence="2 3">
    <name type="scientific">Paraburkholderia graminis</name>
    <dbReference type="NCBI Taxonomy" id="60548"/>
    <lineage>
        <taxon>Bacteria</taxon>
        <taxon>Pseudomonadati</taxon>
        <taxon>Pseudomonadota</taxon>
        <taxon>Betaproteobacteria</taxon>
        <taxon>Burkholderiales</taxon>
        <taxon>Burkholderiaceae</taxon>
        <taxon>Paraburkholderia</taxon>
    </lineage>
</organism>
<evidence type="ECO:0000313" key="2">
    <source>
        <dbReference type="EMBL" id="MDR6203851.1"/>
    </source>
</evidence>
<evidence type="ECO:0000256" key="1">
    <source>
        <dbReference type="SAM" id="MobiDB-lite"/>
    </source>
</evidence>